<name>A0A6P8EKR3_PUNGR</name>
<proteinExistence type="predicted"/>
<dbReference type="InterPro" id="IPR053327">
    <property type="entry name" value="KIP"/>
</dbReference>
<reference evidence="3" key="2">
    <citation type="submission" date="2025-08" db="UniProtKB">
        <authorList>
            <consortium name="RefSeq"/>
        </authorList>
    </citation>
    <scope>IDENTIFICATION</scope>
    <source>
        <tissue evidence="3">Leaf</tissue>
    </source>
</reference>
<dbReference type="Proteomes" id="UP000515151">
    <property type="component" value="Chromosome 7"/>
</dbReference>
<dbReference type="OrthoDB" id="763901at2759"/>
<dbReference type="PANTHER" id="PTHR36001">
    <property type="entry name" value="CTAGE FAMILY PROTEIN-RELATED"/>
    <property type="match status" value="1"/>
</dbReference>
<organism evidence="2 3">
    <name type="scientific">Punica granatum</name>
    <name type="common">Pomegranate</name>
    <dbReference type="NCBI Taxonomy" id="22663"/>
    <lineage>
        <taxon>Eukaryota</taxon>
        <taxon>Viridiplantae</taxon>
        <taxon>Streptophyta</taxon>
        <taxon>Embryophyta</taxon>
        <taxon>Tracheophyta</taxon>
        <taxon>Spermatophyta</taxon>
        <taxon>Magnoliopsida</taxon>
        <taxon>eudicotyledons</taxon>
        <taxon>Gunneridae</taxon>
        <taxon>Pentapetalae</taxon>
        <taxon>rosids</taxon>
        <taxon>malvids</taxon>
        <taxon>Myrtales</taxon>
        <taxon>Lythraceae</taxon>
        <taxon>Punica</taxon>
    </lineage>
</organism>
<keyword evidence="1" id="KW-0175">Coiled coil</keyword>
<feature type="coiled-coil region" evidence="1">
    <location>
        <begin position="14"/>
        <end position="76"/>
    </location>
</feature>
<evidence type="ECO:0000313" key="3">
    <source>
        <dbReference type="RefSeq" id="XP_031406939.1"/>
    </source>
</evidence>
<dbReference type="GeneID" id="116215386"/>
<accession>A0A6P8EKR3</accession>
<reference evidence="2" key="1">
    <citation type="journal article" date="2020" name="Plant Biotechnol. J.">
        <title>The pomegranate (Punica granatum L.) draft genome dissects genetic divergence between soft- and hard-seeded cultivars.</title>
        <authorList>
            <person name="Luo X."/>
            <person name="Li H."/>
            <person name="Wu Z."/>
            <person name="Yao W."/>
            <person name="Zhao P."/>
            <person name="Cao D."/>
            <person name="Yu H."/>
            <person name="Li K."/>
            <person name="Poudel K."/>
            <person name="Zhao D."/>
            <person name="Zhang F."/>
            <person name="Xia X."/>
            <person name="Chen L."/>
            <person name="Wang Q."/>
            <person name="Jing D."/>
            <person name="Cao S."/>
        </authorList>
    </citation>
    <scope>NUCLEOTIDE SEQUENCE [LARGE SCALE GENOMIC DNA]</scope>
    <source>
        <strain evidence="2">cv. Tunisia</strain>
    </source>
</reference>
<dbReference type="PANTHER" id="PTHR36001:SF2">
    <property type="entry name" value="CTAGE FAMILY PROTEIN-RELATED"/>
    <property type="match status" value="1"/>
</dbReference>
<dbReference type="RefSeq" id="XP_031406939.1">
    <property type="nucleotide sequence ID" value="XM_031551079.1"/>
</dbReference>
<evidence type="ECO:0000256" key="1">
    <source>
        <dbReference type="SAM" id="Coils"/>
    </source>
</evidence>
<sequence>MAGTDHQKQLLSLIRDFAAEKSQGERRIAALKKQQQELRSELDMANAKLEEAKCCRETAEQELKGYEVELAMNKSAVQSLQARVCTTQDQMSAVNIDIEDLKKKEASSRDEFINKMFEMNDSIRKFMLTMSGHLTEDDTEEVTIEDSEVGDQIMEEEMESIPGISLEDKLNYVVSQTEIEEKMLKAEQDLNKQLQQECIDLEKHVLMMEAVANETTDS</sequence>
<evidence type="ECO:0000313" key="2">
    <source>
        <dbReference type="Proteomes" id="UP000515151"/>
    </source>
</evidence>
<gene>
    <name evidence="3" type="primary">LOC116215386</name>
</gene>
<keyword evidence="2" id="KW-1185">Reference proteome</keyword>
<dbReference type="AlphaFoldDB" id="A0A6P8EKR3"/>
<protein>
    <submittedName>
        <fullName evidence="3">Uncharacterized protein LOC116215386 isoform X1</fullName>
    </submittedName>
</protein>
<feature type="coiled-coil region" evidence="1">
    <location>
        <begin position="176"/>
        <end position="204"/>
    </location>
</feature>